<dbReference type="PANTHER" id="PTHR33021">
    <property type="entry name" value="BLUE COPPER PROTEIN"/>
    <property type="match status" value="1"/>
</dbReference>
<dbReference type="AlphaFoldDB" id="A0A4Y7KH36"/>
<evidence type="ECO:0000259" key="6">
    <source>
        <dbReference type="PROSITE" id="PS51485"/>
    </source>
</evidence>
<keyword evidence="4" id="KW-0325">Glycoprotein</keyword>
<keyword evidence="2" id="KW-0186">Copper</keyword>
<dbReference type="OrthoDB" id="2011645at2759"/>
<dbReference type="SUPFAM" id="SSF49503">
    <property type="entry name" value="Cupredoxins"/>
    <property type="match status" value="1"/>
</dbReference>
<dbReference type="CDD" id="cd04216">
    <property type="entry name" value="Phytocyanin"/>
    <property type="match status" value="1"/>
</dbReference>
<gene>
    <name evidence="7" type="ORF">C5167_034378</name>
</gene>
<dbReference type="GO" id="GO:0046872">
    <property type="term" value="F:metal ion binding"/>
    <property type="evidence" value="ECO:0007669"/>
    <property type="project" value="UniProtKB-KW"/>
</dbReference>
<organism evidence="7 8">
    <name type="scientific">Papaver somniferum</name>
    <name type="common">Opium poppy</name>
    <dbReference type="NCBI Taxonomy" id="3469"/>
    <lineage>
        <taxon>Eukaryota</taxon>
        <taxon>Viridiplantae</taxon>
        <taxon>Streptophyta</taxon>
        <taxon>Embryophyta</taxon>
        <taxon>Tracheophyta</taxon>
        <taxon>Spermatophyta</taxon>
        <taxon>Magnoliopsida</taxon>
        <taxon>Ranunculales</taxon>
        <taxon>Papaveraceae</taxon>
        <taxon>Papaveroideae</taxon>
        <taxon>Papaver</taxon>
    </lineage>
</organism>
<protein>
    <recommendedName>
        <fullName evidence="6">Phytocyanin domain-containing protein</fullName>
    </recommendedName>
</protein>
<dbReference type="Gene3D" id="2.60.40.420">
    <property type="entry name" value="Cupredoxins - blue copper proteins"/>
    <property type="match status" value="1"/>
</dbReference>
<dbReference type="GO" id="GO:0009055">
    <property type="term" value="F:electron transfer activity"/>
    <property type="evidence" value="ECO:0007669"/>
    <property type="project" value="InterPro"/>
</dbReference>
<name>A0A4Y7KH36_PAPSO</name>
<feature type="signal peptide" evidence="5">
    <location>
        <begin position="1"/>
        <end position="30"/>
    </location>
</feature>
<evidence type="ECO:0000256" key="3">
    <source>
        <dbReference type="ARBA" id="ARBA00023157"/>
    </source>
</evidence>
<keyword evidence="3" id="KW-1015">Disulfide bond</keyword>
<dbReference type="Gramene" id="RZC71215">
    <property type="protein sequence ID" value="RZC71215"/>
    <property type="gene ID" value="C5167_034378"/>
</dbReference>
<evidence type="ECO:0000256" key="4">
    <source>
        <dbReference type="ARBA" id="ARBA00023180"/>
    </source>
</evidence>
<dbReference type="PANTHER" id="PTHR33021:SF520">
    <property type="entry name" value="OS11G0428800 PROTEIN"/>
    <property type="match status" value="1"/>
</dbReference>
<feature type="chain" id="PRO_5021488692" description="Phytocyanin domain-containing protein" evidence="5">
    <location>
        <begin position="31"/>
        <end position="131"/>
    </location>
</feature>
<dbReference type="InterPro" id="IPR008972">
    <property type="entry name" value="Cupredoxin"/>
</dbReference>
<evidence type="ECO:0000256" key="2">
    <source>
        <dbReference type="ARBA" id="ARBA00023008"/>
    </source>
</evidence>
<dbReference type="GO" id="GO:0005886">
    <property type="term" value="C:plasma membrane"/>
    <property type="evidence" value="ECO:0007669"/>
    <property type="project" value="TreeGrafter"/>
</dbReference>
<keyword evidence="1" id="KW-0479">Metal-binding</keyword>
<dbReference type="PROSITE" id="PS51485">
    <property type="entry name" value="PHYTOCYANIN"/>
    <property type="match status" value="1"/>
</dbReference>
<accession>A0A4Y7KH36</accession>
<feature type="domain" description="Phytocyanin" evidence="6">
    <location>
        <begin position="33"/>
        <end position="131"/>
    </location>
</feature>
<evidence type="ECO:0000313" key="7">
    <source>
        <dbReference type="EMBL" id="RZC71215.1"/>
    </source>
</evidence>
<reference evidence="7 8" key="1">
    <citation type="journal article" date="2018" name="Science">
        <title>The opium poppy genome and morphinan production.</title>
        <authorList>
            <person name="Guo L."/>
            <person name="Winzer T."/>
            <person name="Yang X."/>
            <person name="Li Y."/>
            <person name="Ning Z."/>
            <person name="He Z."/>
            <person name="Teodor R."/>
            <person name="Lu Y."/>
            <person name="Bowser T.A."/>
            <person name="Graham I.A."/>
            <person name="Ye K."/>
        </authorList>
    </citation>
    <scope>NUCLEOTIDE SEQUENCE [LARGE SCALE GENOMIC DNA]</scope>
    <source>
        <strain evidence="8">cv. HN1</strain>
        <tissue evidence="7">Leaves</tissue>
    </source>
</reference>
<keyword evidence="8" id="KW-1185">Reference proteome</keyword>
<dbReference type="EMBL" id="CM010721">
    <property type="protein sequence ID" value="RZC71215.1"/>
    <property type="molecule type" value="Genomic_DNA"/>
</dbReference>
<dbReference type="InterPro" id="IPR039391">
    <property type="entry name" value="Phytocyanin-like"/>
</dbReference>
<dbReference type="Proteomes" id="UP000316621">
    <property type="component" value="Chromosome 7"/>
</dbReference>
<dbReference type="PROSITE" id="PS00196">
    <property type="entry name" value="COPPER_BLUE"/>
    <property type="match status" value="1"/>
</dbReference>
<evidence type="ECO:0000313" key="8">
    <source>
        <dbReference type="Proteomes" id="UP000316621"/>
    </source>
</evidence>
<dbReference type="FunFam" id="2.60.40.420:FF:000034">
    <property type="entry name" value="Cupredoxin superfamily protein"/>
    <property type="match status" value="1"/>
</dbReference>
<proteinExistence type="predicted"/>
<dbReference type="InterPro" id="IPR003245">
    <property type="entry name" value="Phytocyanin_dom"/>
</dbReference>
<sequence>MGALRTPSACKFLLISLVLVGLSSIPFVDAAKKFHIVGDSGSWGFYSYDTWASSRTFVAGDVVVFKYPEGAHNTVRVSESGYSSCEATEMESMNAMRTGNDMYSLGKGDNYFICGIPGHCGAGMKIKIFAK</sequence>
<keyword evidence="5" id="KW-0732">Signal</keyword>
<dbReference type="InterPro" id="IPR028871">
    <property type="entry name" value="BlueCu_1_BS"/>
</dbReference>
<evidence type="ECO:0000256" key="5">
    <source>
        <dbReference type="SAM" id="SignalP"/>
    </source>
</evidence>
<evidence type="ECO:0000256" key="1">
    <source>
        <dbReference type="ARBA" id="ARBA00022723"/>
    </source>
</evidence>
<dbReference type="Pfam" id="PF02298">
    <property type="entry name" value="Cu_bind_like"/>
    <property type="match status" value="1"/>
</dbReference>
<dbReference type="OMA" id="VFNYQPG"/>